<protein>
    <submittedName>
        <fullName evidence="3">FAD dependent oxidoreductase</fullName>
    </submittedName>
</protein>
<dbReference type="PANTHER" id="PTHR42923:SF26">
    <property type="entry name" value="FMN REDUCTASE LOT6, PUTATIVE (AFU_ORTHOLOGUE AFUA_7G06600)-RELATED"/>
    <property type="match status" value="1"/>
</dbReference>
<dbReference type="InterPro" id="IPR050464">
    <property type="entry name" value="Zeta_carotene_desat/Oxidored"/>
</dbReference>
<gene>
    <name evidence="3" type="ORF">PVAG01_00080</name>
</gene>
<organism evidence="3 4">
    <name type="scientific">Phlyctema vagabunda</name>
    <dbReference type="NCBI Taxonomy" id="108571"/>
    <lineage>
        <taxon>Eukaryota</taxon>
        <taxon>Fungi</taxon>
        <taxon>Dikarya</taxon>
        <taxon>Ascomycota</taxon>
        <taxon>Pezizomycotina</taxon>
        <taxon>Leotiomycetes</taxon>
        <taxon>Helotiales</taxon>
        <taxon>Dermateaceae</taxon>
        <taxon>Phlyctema</taxon>
    </lineage>
</organism>
<evidence type="ECO:0000313" key="3">
    <source>
        <dbReference type="EMBL" id="KAL3426570.1"/>
    </source>
</evidence>
<dbReference type="SUPFAM" id="SSF51905">
    <property type="entry name" value="FAD/NAD(P)-binding domain"/>
    <property type="match status" value="1"/>
</dbReference>
<sequence length="480" mass="51356">MKYKPLLLSALSTVALAQQEDCAADSTYPPSADAGSILKRDVCIVGGGSAGIYSAVRLRELGKSVVVIESSERLGGHCEVYTDPVTGGTIDAGVVVFHNTSLVRDYFGRFNISLFGAPIDAAASAASTLPIDFKLGVSVPVDASSVAAGLAAGFAGYGAQLAQYPYLESGFDLPYPVPEDLLLPFQGFLEKHNLTNPAFVQFVYTFAQGLGDILELPTIYILSNFHSYILQALGSVGDAAFLTNGPGGCQLLYTAAGASLGEDILLSSHVASMDRDASDSYASVVIQTADGSSIDAQCGKILVAAPPTPEALPGFDLSVNETELFSQFTGYSYHTTVIRNSGIPANTSASNIAFDQPYFIPALPSPYNILQSGIPDLISLKYISNSSVTREFVEQDILTTLPRLQIAGKNTTAEPEIVFYSNHARFELHVGSQAIRDGFYAKLYDLQGERKTFYTGAAWHTHDSSYIWKFTEALLPRIIE</sequence>
<evidence type="ECO:0000256" key="1">
    <source>
        <dbReference type="SAM" id="SignalP"/>
    </source>
</evidence>
<dbReference type="Pfam" id="PF01593">
    <property type="entry name" value="Amino_oxidase"/>
    <property type="match status" value="1"/>
</dbReference>
<feature type="chain" id="PRO_5045478045" evidence="1">
    <location>
        <begin position="18"/>
        <end position="480"/>
    </location>
</feature>
<dbReference type="Proteomes" id="UP001629113">
    <property type="component" value="Unassembled WGS sequence"/>
</dbReference>
<keyword evidence="4" id="KW-1185">Reference proteome</keyword>
<evidence type="ECO:0000259" key="2">
    <source>
        <dbReference type="Pfam" id="PF01593"/>
    </source>
</evidence>
<name>A0ABR4PTA1_9HELO</name>
<feature type="signal peptide" evidence="1">
    <location>
        <begin position="1"/>
        <end position="17"/>
    </location>
</feature>
<dbReference type="PANTHER" id="PTHR42923">
    <property type="entry name" value="PROTOPORPHYRINOGEN OXIDASE"/>
    <property type="match status" value="1"/>
</dbReference>
<dbReference type="Gene3D" id="3.50.50.60">
    <property type="entry name" value="FAD/NAD(P)-binding domain"/>
    <property type="match status" value="1"/>
</dbReference>
<dbReference type="InterPro" id="IPR002937">
    <property type="entry name" value="Amino_oxidase"/>
</dbReference>
<comment type="caution">
    <text evidence="3">The sequence shown here is derived from an EMBL/GenBank/DDBJ whole genome shotgun (WGS) entry which is preliminary data.</text>
</comment>
<dbReference type="InterPro" id="IPR036188">
    <property type="entry name" value="FAD/NAD-bd_sf"/>
</dbReference>
<dbReference type="Gene3D" id="3.30.70.1990">
    <property type="match status" value="1"/>
</dbReference>
<accession>A0ABR4PTA1</accession>
<dbReference type="EMBL" id="JBFCZG010000001">
    <property type="protein sequence ID" value="KAL3426570.1"/>
    <property type="molecule type" value="Genomic_DNA"/>
</dbReference>
<reference evidence="3 4" key="1">
    <citation type="submission" date="2024-06" db="EMBL/GenBank/DDBJ databases">
        <title>Complete genome of Phlyctema vagabunda strain 19-DSS-EL-015.</title>
        <authorList>
            <person name="Fiorenzani C."/>
        </authorList>
    </citation>
    <scope>NUCLEOTIDE SEQUENCE [LARGE SCALE GENOMIC DNA]</scope>
    <source>
        <strain evidence="3 4">19-DSS-EL-015</strain>
    </source>
</reference>
<evidence type="ECO:0000313" key="4">
    <source>
        <dbReference type="Proteomes" id="UP001629113"/>
    </source>
</evidence>
<dbReference type="Gene3D" id="1.10.405.20">
    <property type="match status" value="1"/>
</dbReference>
<keyword evidence="1" id="KW-0732">Signal</keyword>
<feature type="domain" description="Amine oxidase" evidence="2">
    <location>
        <begin position="50"/>
        <end position="311"/>
    </location>
</feature>
<proteinExistence type="predicted"/>